<evidence type="ECO:0000256" key="3">
    <source>
        <dbReference type="ARBA" id="ARBA00022692"/>
    </source>
</evidence>
<dbReference type="EMBL" id="VIKS01000003">
    <property type="protein sequence ID" value="TQV88765.1"/>
    <property type="molecule type" value="Genomic_DNA"/>
</dbReference>
<gene>
    <name evidence="7" type="ORF">FLL46_04330</name>
</gene>
<name>A0A545UH25_9GAMM</name>
<evidence type="ECO:0000313" key="8">
    <source>
        <dbReference type="Proteomes" id="UP000315439"/>
    </source>
</evidence>
<dbReference type="PANTHER" id="PTHR43461">
    <property type="entry name" value="TRANSMEMBRANE PROTEIN 256"/>
    <property type="match status" value="1"/>
</dbReference>
<dbReference type="Proteomes" id="UP000315439">
    <property type="component" value="Unassembled WGS sequence"/>
</dbReference>
<protein>
    <submittedName>
        <fullName evidence="7">DUF423 domain-containing protein</fullName>
    </submittedName>
</protein>
<evidence type="ECO:0000256" key="4">
    <source>
        <dbReference type="ARBA" id="ARBA00022989"/>
    </source>
</evidence>
<dbReference type="AlphaFoldDB" id="A0A545UH25"/>
<comment type="similarity">
    <text evidence="2">Belongs to the UPF0382 family.</text>
</comment>
<feature type="transmembrane region" description="Helical" evidence="6">
    <location>
        <begin position="9"/>
        <end position="32"/>
    </location>
</feature>
<evidence type="ECO:0000256" key="2">
    <source>
        <dbReference type="ARBA" id="ARBA00009694"/>
    </source>
</evidence>
<proteinExistence type="inferred from homology"/>
<sequence length="130" mass="14055">MNQSISYRWVFIVGAAFAMLSVVFGAFSAHALKSVLDEGGLKLIDTAARYQMYHALALLFCGVLLQLRLCAESWIKVAAYLFTAGIFLFSGALYLIALSNIKWFGAIAPIGGTAFISGWLVVIIAIAKSK</sequence>
<comment type="caution">
    <text evidence="7">The sequence shown here is derived from an EMBL/GenBank/DDBJ whole genome shotgun (WGS) entry which is preliminary data.</text>
</comment>
<dbReference type="Pfam" id="PF04241">
    <property type="entry name" value="DUF423"/>
    <property type="match status" value="1"/>
</dbReference>
<evidence type="ECO:0000313" key="7">
    <source>
        <dbReference type="EMBL" id="TQV88765.1"/>
    </source>
</evidence>
<feature type="transmembrane region" description="Helical" evidence="6">
    <location>
        <begin position="77"/>
        <end position="97"/>
    </location>
</feature>
<feature type="transmembrane region" description="Helical" evidence="6">
    <location>
        <begin position="52"/>
        <end position="70"/>
    </location>
</feature>
<dbReference type="InterPro" id="IPR006696">
    <property type="entry name" value="DUF423"/>
</dbReference>
<evidence type="ECO:0000256" key="5">
    <source>
        <dbReference type="ARBA" id="ARBA00023136"/>
    </source>
</evidence>
<reference evidence="7 8" key="1">
    <citation type="submission" date="2019-07" db="EMBL/GenBank/DDBJ databases">
        <title>Draft genome for Aliikangiella sp. M105.</title>
        <authorList>
            <person name="Wang G."/>
        </authorList>
    </citation>
    <scope>NUCLEOTIDE SEQUENCE [LARGE SCALE GENOMIC DNA]</scope>
    <source>
        <strain evidence="7 8">M105</strain>
    </source>
</reference>
<organism evidence="7 8">
    <name type="scientific">Aliikangiella coralliicola</name>
    <dbReference type="NCBI Taxonomy" id="2592383"/>
    <lineage>
        <taxon>Bacteria</taxon>
        <taxon>Pseudomonadati</taxon>
        <taxon>Pseudomonadota</taxon>
        <taxon>Gammaproteobacteria</taxon>
        <taxon>Oceanospirillales</taxon>
        <taxon>Pleioneaceae</taxon>
        <taxon>Aliikangiella</taxon>
    </lineage>
</organism>
<accession>A0A545UH25</accession>
<dbReference type="GO" id="GO:0005886">
    <property type="term" value="C:plasma membrane"/>
    <property type="evidence" value="ECO:0007669"/>
    <property type="project" value="TreeGrafter"/>
</dbReference>
<comment type="subcellular location">
    <subcellularLocation>
        <location evidence="1">Membrane</location>
        <topology evidence="1">Multi-pass membrane protein</topology>
    </subcellularLocation>
</comment>
<keyword evidence="5 6" id="KW-0472">Membrane</keyword>
<dbReference type="OrthoDB" id="9802121at2"/>
<feature type="transmembrane region" description="Helical" evidence="6">
    <location>
        <begin position="103"/>
        <end position="127"/>
    </location>
</feature>
<keyword evidence="4 6" id="KW-1133">Transmembrane helix</keyword>
<evidence type="ECO:0000256" key="6">
    <source>
        <dbReference type="SAM" id="Phobius"/>
    </source>
</evidence>
<dbReference type="PANTHER" id="PTHR43461:SF1">
    <property type="entry name" value="TRANSMEMBRANE PROTEIN 256"/>
    <property type="match status" value="1"/>
</dbReference>
<keyword evidence="8" id="KW-1185">Reference proteome</keyword>
<dbReference type="RefSeq" id="WP_142892227.1">
    <property type="nucleotide sequence ID" value="NZ_ML660161.1"/>
</dbReference>
<evidence type="ECO:0000256" key="1">
    <source>
        <dbReference type="ARBA" id="ARBA00004141"/>
    </source>
</evidence>
<keyword evidence="3 6" id="KW-0812">Transmembrane</keyword>